<dbReference type="GeneID" id="99761398"/>
<dbReference type="EMBL" id="CP107941">
    <property type="protein sequence ID" value="WUI83891.1"/>
    <property type="molecule type" value="Genomic_DNA"/>
</dbReference>
<evidence type="ECO:0000313" key="3">
    <source>
        <dbReference type="Proteomes" id="UP001346877"/>
    </source>
</evidence>
<dbReference type="Pfam" id="PF00107">
    <property type="entry name" value="ADH_zinc_N"/>
    <property type="match status" value="1"/>
</dbReference>
<reference evidence="2 3" key="1">
    <citation type="submission" date="2022-10" db="EMBL/GenBank/DDBJ databases">
        <title>The complete genomes of actinobacterial strains from the NBC collection.</title>
        <authorList>
            <person name="Joergensen T.S."/>
            <person name="Alvarez Arevalo M."/>
            <person name="Sterndorff E.B."/>
            <person name="Faurdal D."/>
            <person name="Vuksanovic O."/>
            <person name="Mourched A.-S."/>
            <person name="Charusanti P."/>
            <person name="Shaw S."/>
            <person name="Blin K."/>
            <person name="Weber T."/>
        </authorList>
    </citation>
    <scope>NUCLEOTIDE SEQUENCE [LARGE SCALE GENOMIC DNA]</scope>
    <source>
        <strain evidence="2 3">NBC_00396</strain>
    </source>
</reference>
<dbReference type="Proteomes" id="UP001346877">
    <property type="component" value="Chromosome"/>
</dbReference>
<dbReference type="Gene3D" id="3.40.50.720">
    <property type="entry name" value="NAD(P)-binding Rossmann-like Domain"/>
    <property type="match status" value="1"/>
</dbReference>
<dbReference type="InterPro" id="IPR036291">
    <property type="entry name" value="NAD(P)-bd_dom_sf"/>
</dbReference>
<evidence type="ECO:0000259" key="1">
    <source>
        <dbReference type="SMART" id="SM00829"/>
    </source>
</evidence>
<dbReference type="SMART" id="SM00829">
    <property type="entry name" value="PKS_ER"/>
    <property type="match status" value="1"/>
</dbReference>
<organism evidence="2 3">
    <name type="scientific">Micromonospora zamorensis</name>
    <dbReference type="NCBI Taxonomy" id="709883"/>
    <lineage>
        <taxon>Bacteria</taxon>
        <taxon>Bacillati</taxon>
        <taxon>Actinomycetota</taxon>
        <taxon>Actinomycetes</taxon>
        <taxon>Micromonosporales</taxon>
        <taxon>Micromonosporaceae</taxon>
        <taxon>Micromonospora</taxon>
    </lineage>
</organism>
<dbReference type="Pfam" id="PF08240">
    <property type="entry name" value="ADH_N"/>
    <property type="match status" value="1"/>
</dbReference>
<evidence type="ECO:0000313" key="2">
    <source>
        <dbReference type="EMBL" id="WUI83891.1"/>
    </source>
</evidence>
<dbReference type="InterPro" id="IPR051397">
    <property type="entry name" value="Zn-ADH-like_protein"/>
</dbReference>
<dbReference type="PANTHER" id="PTHR43677">
    <property type="entry name" value="SHORT-CHAIN DEHYDROGENASE/REDUCTASE"/>
    <property type="match status" value="1"/>
</dbReference>
<accession>A0ABZ1PJD4</accession>
<sequence>MIDHAALAGYCGRGCTLLIMRAVQCARFGGPEVLNLVDVSEPVTVDGQLLVNVSAAGVNFADTSRIAGSYRPVPELPFTPGTEVVGRATDGRRVLAPIFDGGGFAERAVVEVADAVAVPEGVGDAEALALLVQGLTAWHVLRSCARMRVGETVVVNAAAGGVGSLAVQLAKHFGAGRVIATASTDARRNLALSLGADVAVSSDPDCYAEQVLEANDGTPVDVVLESIGGRVFSAGLEILGNFGRLVTFGNASREGCPPVDPSALADRNTAVMGFWLRPALTVPGAYAEPLAEMFALTAAGVLKPMVHAAYPLEDARRAFEDLVARRTTGKVTLRP</sequence>
<feature type="domain" description="Enoyl reductase (ER)" evidence="1">
    <location>
        <begin position="29"/>
        <end position="333"/>
    </location>
</feature>
<dbReference type="Gene3D" id="3.90.180.10">
    <property type="entry name" value="Medium-chain alcohol dehydrogenases, catalytic domain"/>
    <property type="match status" value="1"/>
</dbReference>
<dbReference type="SUPFAM" id="SSF51735">
    <property type="entry name" value="NAD(P)-binding Rossmann-fold domains"/>
    <property type="match status" value="1"/>
</dbReference>
<gene>
    <name evidence="2" type="ORF">OG375_06130</name>
</gene>
<dbReference type="InterPro" id="IPR013154">
    <property type="entry name" value="ADH-like_N"/>
</dbReference>
<protein>
    <submittedName>
        <fullName evidence="2">Zinc-binding dehydrogenase</fullName>
    </submittedName>
</protein>
<dbReference type="RefSeq" id="WP_231927067.1">
    <property type="nucleotide sequence ID" value="NZ_CP107941.1"/>
</dbReference>
<dbReference type="InterPro" id="IPR013149">
    <property type="entry name" value="ADH-like_C"/>
</dbReference>
<proteinExistence type="predicted"/>
<dbReference type="InterPro" id="IPR020843">
    <property type="entry name" value="ER"/>
</dbReference>
<dbReference type="InterPro" id="IPR011032">
    <property type="entry name" value="GroES-like_sf"/>
</dbReference>
<name>A0ABZ1PJD4_9ACTN</name>
<keyword evidence="3" id="KW-1185">Reference proteome</keyword>
<dbReference type="SUPFAM" id="SSF50129">
    <property type="entry name" value="GroES-like"/>
    <property type="match status" value="1"/>
</dbReference>
<dbReference type="PANTHER" id="PTHR43677:SF4">
    <property type="entry name" value="QUINONE OXIDOREDUCTASE-LIKE PROTEIN 2"/>
    <property type="match status" value="1"/>
</dbReference>